<comment type="caution">
    <text evidence="2">The sequence shown here is derived from an EMBL/GenBank/DDBJ whole genome shotgun (WGS) entry which is preliminary data.</text>
</comment>
<evidence type="ECO:0000313" key="3">
    <source>
        <dbReference type="Proteomes" id="UP000253383"/>
    </source>
</evidence>
<evidence type="ECO:0000313" key="2">
    <source>
        <dbReference type="EMBL" id="RCR70501.1"/>
    </source>
</evidence>
<dbReference type="Pfam" id="PF11376">
    <property type="entry name" value="DUF3179"/>
    <property type="match status" value="1"/>
</dbReference>
<proteinExistence type="predicted"/>
<evidence type="ECO:0000256" key="1">
    <source>
        <dbReference type="SAM" id="Phobius"/>
    </source>
</evidence>
<keyword evidence="3" id="KW-1185">Reference proteome</keyword>
<keyword evidence="1" id="KW-0812">Transmembrane</keyword>
<accession>A0A368JWC1</accession>
<dbReference type="EMBL" id="QOWE01000004">
    <property type="protein sequence ID" value="RCR70501.1"/>
    <property type="molecule type" value="Genomic_DNA"/>
</dbReference>
<keyword evidence="1" id="KW-1133">Transmembrane helix</keyword>
<feature type="transmembrane region" description="Helical" evidence="1">
    <location>
        <begin position="78"/>
        <end position="98"/>
    </location>
</feature>
<organism evidence="2 3">
    <name type="scientific">Larkinella punicea</name>
    <dbReference type="NCBI Taxonomy" id="2315727"/>
    <lineage>
        <taxon>Bacteria</taxon>
        <taxon>Pseudomonadati</taxon>
        <taxon>Bacteroidota</taxon>
        <taxon>Cytophagia</taxon>
        <taxon>Cytophagales</taxon>
        <taxon>Spirosomataceae</taxon>
        <taxon>Larkinella</taxon>
    </lineage>
</organism>
<reference evidence="2 3" key="1">
    <citation type="submission" date="2018-07" db="EMBL/GenBank/DDBJ databases">
        <title>Genome analysis of Larkinella rosea.</title>
        <authorList>
            <person name="Zhou Z."/>
            <person name="Wang G."/>
        </authorList>
    </citation>
    <scope>NUCLEOTIDE SEQUENCE [LARGE SCALE GENOMIC DNA]</scope>
    <source>
        <strain evidence="3">zzj9</strain>
    </source>
</reference>
<dbReference type="AlphaFoldDB" id="A0A368JWC1"/>
<feature type="transmembrane region" description="Helical" evidence="1">
    <location>
        <begin position="48"/>
        <end position="66"/>
    </location>
</feature>
<protein>
    <submittedName>
        <fullName evidence="2">DUF3179 domain-containing protein</fullName>
    </submittedName>
</protein>
<dbReference type="OrthoDB" id="9806357at2"/>
<gene>
    <name evidence="2" type="ORF">DUE52_05985</name>
</gene>
<dbReference type="Proteomes" id="UP000253383">
    <property type="component" value="Unassembled WGS sequence"/>
</dbReference>
<name>A0A368JWC1_9BACT</name>
<dbReference type="InterPro" id="IPR021516">
    <property type="entry name" value="DUF3179"/>
</dbReference>
<keyword evidence="1" id="KW-0472">Membrane</keyword>
<sequence length="395" mass="45142">MKTMLLFILGILLLTATEIAKVYFIMPMPGSQEAETIDFAYWIHQNSWFIRIAGWLLIAYPTYRLLAAPKRVGRKTVVLALLAVYGVVFYLFNFRFLAEKMFYQPKETVMLDLKASKIPADKVVLGLVVNGQARAYPIQFIGYHHQVRDTVGGEPVMITYCTVCRTGRVFRPLVGDKIEEFRLVGMDHFNAMFEDKTTGSWWRQVNGEAIAGPLKGQYLPGFQAEQMTLQAWTELHPETLVLQPDSTFKEQYASMEPYEKGKVKRKLTGRDSLSWKPKSWVVGVERNQAARAYDWSQLLKQKITNDSLAGTPLLLMVASDSATFHVWNRNVNGQVLHFTVDSTDSFRDRETGSVWNRHGVCTEGLLKGKKLARIPATQEYLHSWETFHPATTRYL</sequence>
<dbReference type="RefSeq" id="WP_114405070.1">
    <property type="nucleotide sequence ID" value="NZ_QOWE01000004.1"/>
</dbReference>